<dbReference type="AlphaFoldDB" id="A0A834SNU0"/>
<sequence length="148" mass="17396">MKAARVQFSAEKDMDLDASCEPLLVEDKNEKYCSICKESERPESSVEKENKEEKAKVMTDDPDINLEDYKIYLKQIKESQGFDVERFTNIGRLGLIVPVPHDLRKEALRYCSEEAIKVYNTNEVNYLFIYFLFNVICSNRFKKYRILS</sequence>
<name>A0A834SNU0_9FABA</name>
<evidence type="ECO:0000313" key="1">
    <source>
        <dbReference type="EMBL" id="KAF7806956.1"/>
    </source>
</evidence>
<proteinExistence type="predicted"/>
<gene>
    <name evidence="1" type="ORF">G2W53_039117</name>
</gene>
<comment type="caution">
    <text evidence="1">The sequence shown here is derived from an EMBL/GenBank/DDBJ whole genome shotgun (WGS) entry which is preliminary data.</text>
</comment>
<dbReference type="EMBL" id="JAAIUW010000012">
    <property type="protein sequence ID" value="KAF7806956.1"/>
    <property type="molecule type" value="Genomic_DNA"/>
</dbReference>
<reference evidence="1" key="1">
    <citation type="submission" date="2020-09" db="EMBL/GenBank/DDBJ databases">
        <title>Genome-Enabled Discovery of Anthraquinone Biosynthesis in Senna tora.</title>
        <authorList>
            <person name="Kang S.-H."/>
            <person name="Pandey R.P."/>
            <person name="Lee C.-M."/>
            <person name="Sim J.-S."/>
            <person name="Jeong J.-T."/>
            <person name="Choi B.-S."/>
            <person name="Jung M."/>
            <person name="Ginzburg D."/>
            <person name="Zhao K."/>
            <person name="Won S.Y."/>
            <person name="Oh T.-J."/>
            <person name="Yu Y."/>
            <person name="Kim N.-H."/>
            <person name="Lee O.R."/>
            <person name="Lee T.-H."/>
            <person name="Bashyal P."/>
            <person name="Kim T.-S."/>
            <person name="Lee W.-H."/>
            <person name="Kawkins C."/>
            <person name="Kim C.-K."/>
            <person name="Kim J.S."/>
            <person name="Ahn B.O."/>
            <person name="Rhee S.Y."/>
            <person name="Sohng J.K."/>
        </authorList>
    </citation>
    <scope>NUCLEOTIDE SEQUENCE</scope>
    <source>
        <tissue evidence="1">Leaf</tissue>
    </source>
</reference>
<protein>
    <submittedName>
        <fullName evidence="1">Uncharacterized protein</fullName>
    </submittedName>
</protein>
<accession>A0A834SNU0</accession>
<keyword evidence="2" id="KW-1185">Reference proteome</keyword>
<dbReference type="Proteomes" id="UP000634136">
    <property type="component" value="Unassembled WGS sequence"/>
</dbReference>
<evidence type="ECO:0000313" key="2">
    <source>
        <dbReference type="Proteomes" id="UP000634136"/>
    </source>
</evidence>
<organism evidence="1 2">
    <name type="scientific">Senna tora</name>
    <dbReference type="NCBI Taxonomy" id="362788"/>
    <lineage>
        <taxon>Eukaryota</taxon>
        <taxon>Viridiplantae</taxon>
        <taxon>Streptophyta</taxon>
        <taxon>Embryophyta</taxon>
        <taxon>Tracheophyta</taxon>
        <taxon>Spermatophyta</taxon>
        <taxon>Magnoliopsida</taxon>
        <taxon>eudicotyledons</taxon>
        <taxon>Gunneridae</taxon>
        <taxon>Pentapetalae</taxon>
        <taxon>rosids</taxon>
        <taxon>fabids</taxon>
        <taxon>Fabales</taxon>
        <taxon>Fabaceae</taxon>
        <taxon>Caesalpinioideae</taxon>
        <taxon>Cassia clade</taxon>
        <taxon>Senna</taxon>
    </lineage>
</organism>
<dbReference type="OrthoDB" id="1625419at2759"/>